<dbReference type="STRING" id="759272.G0SEV3"/>
<feature type="signal peptide" evidence="1">
    <location>
        <begin position="1"/>
        <end position="27"/>
    </location>
</feature>
<dbReference type="InterPro" id="IPR013320">
    <property type="entry name" value="ConA-like_dom_sf"/>
</dbReference>
<dbReference type="InterPro" id="IPR050546">
    <property type="entry name" value="Glycosyl_Hydrlase_16"/>
</dbReference>
<dbReference type="InterPro" id="IPR000757">
    <property type="entry name" value="Beta-glucanase-like"/>
</dbReference>
<evidence type="ECO:0000256" key="1">
    <source>
        <dbReference type="SAM" id="SignalP"/>
    </source>
</evidence>
<dbReference type="eggNOG" id="ENOG502QUM3">
    <property type="taxonomic scope" value="Eukaryota"/>
</dbReference>
<dbReference type="PANTHER" id="PTHR10963">
    <property type="entry name" value="GLYCOSYL HYDROLASE-RELATED"/>
    <property type="match status" value="1"/>
</dbReference>
<accession>G0SEV3</accession>
<keyword evidence="4" id="KW-1185">Reference proteome</keyword>
<gene>
    <name evidence="3" type="ORF">CTHT_0059820</name>
</gene>
<dbReference type="PANTHER" id="PTHR10963:SF24">
    <property type="entry name" value="GLYCOSIDASE C21B10.07-RELATED"/>
    <property type="match status" value="1"/>
</dbReference>
<proteinExistence type="predicted"/>
<dbReference type="HOGENOM" id="CLU_016972_1_1_1"/>
<evidence type="ECO:0000259" key="2">
    <source>
        <dbReference type="PROSITE" id="PS51762"/>
    </source>
</evidence>
<dbReference type="KEGG" id="cthr:CTHT_0059820"/>
<dbReference type="GO" id="GO:0009251">
    <property type="term" value="P:glucan catabolic process"/>
    <property type="evidence" value="ECO:0007669"/>
    <property type="project" value="TreeGrafter"/>
</dbReference>
<name>G0SEV3_CHATD</name>
<dbReference type="OrthoDB" id="192832at2759"/>
<dbReference type="GO" id="GO:0004553">
    <property type="term" value="F:hydrolase activity, hydrolyzing O-glycosyl compounds"/>
    <property type="evidence" value="ECO:0007669"/>
    <property type="project" value="InterPro"/>
</dbReference>
<dbReference type="SUPFAM" id="SSF49899">
    <property type="entry name" value="Concanavalin A-like lectins/glucanases"/>
    <property type="match status" value="1"/>
</dbReference>
<dbReference type="OMA" id="FKNAYWL"/>
<protein>
    <submittedName>
        <fullName evidence="3">Endo-1,3(4)-beta-glucanase-like protein</fullName>
    </submittedName>
</protein>
<dbReference type="GeneID" id="18260020"/>
<dbReference type="Proteomes" id="UP000008066">
    <property type="component" value="Unassembled WGS sequence"/>
</dbReference>
<dbReference type="CDD" id="cd02181">
    <property type="entry name" value="GH16_fungal_Lam16A_glucanase"/>
    <property type="match status" value="1"/>
</dbReference>
<feature type="domain" description="GH16" evidence="2">
    <location>
        <begin position="42"/>
        <end position="300"/>
    </location>
</feature>
<dbReference type="RefSeq" id="XP_006696300.1">
    <property type="nucleotide sequence ID" value="XM_006696237.1"/>
</dbReference>
<feature type="chain" id="PRO_5003409475" evidence="1">
    <location>
        <begin position="28"/>
        <end position="337"/>
    </location>
</feature>
<dbReference type="PROSITE" id="PS51762">
    <property type="entry name" value="GH16_2"/>
    <property type="match status" value="1"/>
</dbReference>
<dbReference type="EMBL" id="GL988046">
    <property type="protein sequence ID" value="EGS17969.1"/>
    <property type="molecule type" value="Genomic_DNA"/>
</dbReference>
<evidence type="ECO:0000313" key="4">
    <source>
        <dbReference type="Proteomes" id="UP000008066"/>
    </source>
</evidence>
<sequence length="337" mass="36615">MPKKRLLRQMSPTTLLTLLSLVTPTAATYRLLDLYNSTNFFSSFTFFTSPDPTHGFVTYLSATEASARALAGYSQDGIYLGVDYTNVTNSTTGGRASVRVTSQKSYTRGLLLADITHMPTTLEAYSGCGLWPAYWTFGPDWPNSGEIDILEGVNSADTNSVTLHTSKGCTISNSGSLSGTTLVRADCTGSEGCSQQTSLDGTYGRGFNDAGGGVYAVEWTEEFIKVWFFPRDHDLTPSLTGNPPEEAPDPEEFGTPLAAFVTDTSSSANCSIESHFKEHQIVFDTTFCGDWAGEAWGDDEACSGLAEKCEDFVGEVPEAFEEAYWIVMSVSVWEKEE</sequence>
<reference evidence="3 4" key="1">
    <citation type="journal article" date="2011" name="Cell">
        <title>Insight into structure and assembly of the nuclear pore complex by utilizing the genome of a eukaryotic thermophile.</title>
        <authorList>
            <person name="Amlacher S."/>
            <person name="Sarges P."/>
            <person name="Flemming D."/>
            <person name="van Noort V."/>
            <person name="Kunze R."/>
            <person name="Devos D.P."/>
            <person name="Arumugam M."/>
            <person name="Bork P."/>
            <person name="Hurt E."/>
        </authorList>
    </citation>
    <scope>NUCLEOTIDE SEQUENCE [LARGE SCALE GENOMIC DNA]</scope>
    <source>
        <strain evidence="4">DSM 1495 / CBS 144.50 / IMI 039719</strain>
    </source>
</reference>
<dbReference type="Pfam" id="PF26113">
    <property type="entry name" value="GH16_XgeA"/>
    <property type="match status" value="1"/>
</dbReference>
<dbReference type="AlphaFoldDB" id="G0SEV3"/>
<dbReference type="Gene3D" id="2.60.120.200">
    <property type="match status" value="1"/>
</dbReference>
<keyword evidence="1" id="KW-0732">Signal</keyword>
<evidence type="ECO:0000313" key="3">
    <source>
        <dbReference type="EMBL" id="EGS17969.1"/>
    </source>
</evidence>
<organism evidence="4">
    <name type="scientific">Chaetomium thermophilum (strain DSM 1495 / CBS 144.50 / IMI 039719)</name>
    <name type="common">Thermochaetoides thermophila</name>
    <dbReference type="NCBI Taxonomy" id="759272"/>
    <lineage>
        <taxon>Eukaryota</taxon>
        <taxon>Fungi</taxon>
        <taxon>Dikarya</taxon>
        <taxon>Ascomycota</taxon>
        <taxon>Pezizomycotina</taxon>
        <taxon>Sordariomycetes</taxon>
        <taxon>Sordariomycetidae</taxon>
        <taxon>Sordariales</taxon>
        <taxon>Chaetomiaceae</taxon>
        <taxon>Thermochaetoides</taxon>
    </lineage>
</organism>